<accession>K3X0E2</accession>
<proteinExistence type="predicted"/>
<name>K3X0E2_GLOUD</name>
<organism evidence="1 2">
    <name type="scientific">Globisporangium ultimum (strain ATCC 200006 / CBS 805.95 / DAOM BR144)</name>
    <name type="common">Pythium ultimum</name>
    <dbReference type="NCBI Taxonomy" id="431595"/>
    <lineage>
        <taxon>Eukaryota</taxon>
        <taxon>Sar</taxon>
        <taxon>Stramenopiles</taxon>
        <taxon>Oomycota</taxon>
        <taxon>Peronosporomycetes</taxon>
        <taxon>Pythiales</taxon>
        <taxon>Pythiaceae</taxon>
        <taxon>Globisporangium</taxon>
    </lineage>
</organism>
<dbReference type="HOGENOM" id="CLU_2783788_0_0_1"/>
<dbReference type="InParanoid" id="K3X0E2"/>
<evidence type="ECO:0000313" key="2">
    <source>
        <dbReference type="Proteomes" id="UP000019132"/>
    </source>
</evidence>
<reference evidence="2" key="1">
    <citation type="journal article" date="2010" name="Genome Biol.">
        <title>Genome sequence of the necrotrophic plant pathogen Pythium ultimum reveals original pathogenicity mechanisms and effector repertoire.</title>
        <authorList>
            <person name="Levesque C.A."/>
            <person name="Brouwer H."/>
            <person name="Cano L."/>
            <person name="Hamilton J.P."/>
            <person name="Holt C."/>
            <person name="Huitema E."/>
            <person name="Raffaele S."/>
            <person name="Robideau G.P."/>
            <person name="Thines M."/>
            <person name="Win J."/>
            <person name="Zerillo M.M."/>
            <person name="Beakes G.W."/>
            <person name="Boore J.L."/>
            <person name="Busam D."/>
            <person name="Dumas B."/>
            <person name="Ferriera S."/>
            <person name="Fuerstenberg S.I."/>
            <person name="Gachon C.M."/>
            <person name="Gaulin E."/>
            <person name="Govers F."/>
            <person name="Grenville-Briggs L."/>
            <person name="Horner N."/>
            <person name="Hostetler J."/>
            <person name="Jiang R.H."/>
            <person name="Johnson J."/>
            <person name="Krajaejun T."/>
            <person name="Lin H."/>
            <person name="Meijer H.J."/>
            <person name="Moore B."/>
            <person name="Morris P."/>
            <person name="Phuntmart V."/>
            <person name="Puiu D."/>
            <person name="Shetty J."/>
            <person name="Stajich J.E."/>
            <person name="Tripathy S."/>
            <person name="Wawra S."/>
            <person name="van West P."/>
            <person name="Whitty B.R."/>
            <person name="Coutinho P.M."/>
            <person name="Henrissat B."/>
            <person name="Martin F."/>
            <person name="Thomas P.D."/>
            <person name="Tyler B.M."/>
            <person name="De Vries R.P."/>
            <person name="Kamoun S."/>
            <person name="Yandell M."/>
            <person name="Tisserat N."/>
            <person name="Buell C.R."/>
        </authorList>
    </citation>
    <scope>NUCLEOTIDE SEQUENCE</scope>
    <source>
        <strain evidence="2">DAOM:BR144</strain>
    </source>
</reference>
<dbReference type="VEuPathDB" id="FungiDB:PYU1_G010668"/>
<dbReference type="EnsemblProtists" id="PYU1_T010691">
    <property type="protein sequence ID" value="PYU1_T010691"/>
    <property type="gene ID" value="PYU1_G010668"/>
</dbReference>
<reference evidence="1" key="3">
    <citation type="submission" date="2015-02" db="UniProtKB">
        <authorList>
            <consortium name="EnsemblProtists"/>
        </authorList>
    </citation>
    <scope>IDENTIFICATION</scope>
    <source>
        <strain evidence="1">DAOM BR144</strain>
    </source>
</reference>
<keyword evidence="2" id="KW-1185">Reference proteome</keyword>
<dbReference type="Proteomes" id="UP000019132">
    <property type="component" value="Unassembled WGS sequence"/>
</dbReference>
<protein>
    <submittedName>
        <fullName evidence="1">Uncharacterized protein</fullName>
    </submittedName>
</protein>
<evidence type="ECO:0000313" key="1">
    <source>
        <dbReference type="EnsemblProtists" id="PYU1_T010691"/>
    </source>
</evidence>
<dbReference type="AlphaFoldDB" id="K3X0E2"/>
<sequence>MPPLPPPHVELRLLRAAREQQPEPQPERRHVVRASLPRLPTQAQNSKRHLFGFLKERHPVRINPLVPPH</sequence>
<reference evidence="2" key="2">
    <citation type="submission" date="2010-04" db="EMBL/GenBank/DDBJ databases">
        <authorList>
            <person name="Buell R."/>
            <person name="Hamilton J."/>
            <person name="Hostetler J."/>
        </authorList>
    </citation>
    <scope>NUCLEOTIDE SEQUENCE [LARGE SCALE GENOMIC DNA]</scope>
    <source>
        <strain evidence="2">DAOM:BR144</strain>
    </source>
</reference>
<dbReference type="EMBL" id="GL376592">
    <property type="status" value="NOT_ANNOTATED_CDS"/>
    <property type="molecule type" value="Genomic_DNA"/>
</dbReference>